<sequence length="1222" mass="136499">MSANIDDDQSPPPFMEEQSSLGLRHRKNPPQAASKRPSFQLAKIDSLYAPISNAKATSGLDASSAGYPLPPSNPSAKSPPTDHSYVESLMGGMRPTEDSKLHGLAISTIDKHFRYFTLWLFCVWSSLVVLMYVFVPKENIVPLSGLEQRAAFMSMSLIFVSFLSRIIPLLGFGRRGSSPLSYLASFNIGGDSATCDQGQGIRKRWEAATQSFSGILLGGLSIQVVAILTDFLMAFFPVPVVVDPVLGTRVHVLRWCEWFPCATFMTFMMEGADLFWANDCAVLKEQTHANDTLERSQHRTQDGPPPDFYKKKFMHAAAQGGAVFLGLMFPFCPGYWTWMCSMVVSCLLYLTNYPRMLQRRSEIPPTLRVGATVEEAERYNSAITALRLRYVCTAVWSIIVALYFISSIGPKFAAEDSILRNPAANMCCECFFDVLSKVLFLVTIMDVHHAIFDPFARSERRLEELRKLMSAVWESSSDPIAISVRTGSNGGVSTLLSPAFFTLGGGRGALRRLSKEEIKNLFWNKSILFQLSEEVFQRQNDGDNNEFCKVKPEDILSVDFTEFSTGLGQSQGVVFAGEVVTPEMGALRAVAESVVKAWQVTGQEPVFSHELSWTRGNNRNVLIYSEAKVSRLDQNSLIVIIRDISERVKVFETEKKILYEATSRQKDAQANRFTRHEVKNGLLAAIGLYETLCEAQRSHLFKDIEGSFGFSLGESDEDTNVVRCMNELGKSLHETLDTIMVEAMTRDLIHDVYRPHRERVDVASVISGSASSFAYDFSSSRNLNRFPLICKPSPLPTFYFDANLLRYLHRQILSNACKYGKTGGVVLTEIIYCDQQKLLRVNVINLPGEFHDKLVAMGSAAEDAVFRKGAQIHEQIIVDSESTVASTAKKAELAALPGDGGWVIEKCAKVMKGQCSIKFQESRTVFTFEVPAKPWGLSERAKTPIDVKTFRLPNDTWGFAIDDSKIQQKLMVKFFEFAGISSDKIHIFGRNSEEITSFVDFVVDFMGEHMGEHILLIADENLDIVDEAAKHSTISGSLLVESIRLRLLPEQERFLLSLVRSANDSASDIAIYKARAHGFLAKAPIKKGNVLEVLAPLWFSRYPPQDRRMDDDSLNSRRRSDSFSSLESSMSLNEAIASTPVDILSIVNELDKLFTSESVVDNWELIREKLHALKGDLLTMQVGSKVIATVGTINSFRANHSHEMLVERWQVLRDQIMSLVSS</sequence>
<reference evidence="3 4" key="1">
    <citation type="journal article" date="2020" name="G3 (Bethesda)">
        <title>Improved Reference Genome for Cyclotella cryptica CCMP332, a Model for Cell Wall Morphogenesis, Salinity Adaptation, and Lipid Production in Diatoms (Bacillariophyta).</title>
        <authorList>
            <person name="Roberts W.R."/>
            <person name="Downey K.M."/>
            <person name="Ruck E.C."/>
            <person name="Traller J.C."/>
            <person name="Alverson A.J."/>
        </authorList>
    </citation>
    <scope>NUCLEOTIDE SEQUENCE [LARGE SCALE GENOMIC DNA]</scope>
    <source>
        <strain evidence="3 4">CCMP332</strain>
    </source>
</reference>
<keyword evidence="2" id="KW-1133">Transmembrane helix</keyword>
<feature type="transmembrane region" description="Helical" evidence="2">
    <location>
        <begin position="335"/>
        <end position="351"/>
    </location>
</feature>
<keyword evidence="2" id="KW-0472">Membrane</keyword>
<comment type="caution">
    <text evidence="3">The sequence shown here is derived from an EMBL/GenBank/DDBJ whole genome shotgun (WGS) entry which is preliminary data.</text>
</comment>
<feature type="transmembrane region" description="Helical" evidence="2">
    <location>
        <begin position="212"/>
        <end position="236"/>
    </location>
</feature>
<evidence type="ECO:0000256" key="2">
    <source>
        <dbReference type="SAM" id="Phobius"/>
    </source>
</evidence>
<keyword evidence="4" id="KW-1185">Reference proteome</keyword>
<protein>
    <submittedName>
        <fullName evidence="3">Uncharacterized protein</fullName>
    </submittedName>
</protein>
<gene>
    <name evidence="3" type="ORF">HJC23_003825</name>
</gene>
<feature type="transmembrane region" description="Helical" evidence="2">
    <location>
        <begin position="150"/>
        <end position="172"/>
    </location>
</feature>
<keyword evidence="2" id="KW-0812">Transmembrane</keyword>
<feature type="region of interest" description="Disordered" evidence="1">
    <location>
        <begin position="1"/>
        <end position="39"/>
    </location>
</feature>
<accession>A0ABD3PZ11</accession>
<dbReference type="EMBL" id="JABMIG020000092">
    <property type="protein sequence ID" value="KAL3793315.1"/>
    <property type="molecule type" value="Genomic_DNA"/>
</dbReference>
<evidence type="ECO:0000313" key="4">
    <source>
        <dbReference type="Proteomes" id="UP001516023"/>
    </source>
</evidence>
<proteinExistence type="predicted"/>
<name>A0ABD3PZ11_9STRA</name>
<dbReference type="SUPFAM" id="SSF55874">
    <property type="entry name" value="ATPase domain of HSP90 chaperone/DNA topoisomerase II/histidine kinase"/>
    <property type="match status" value="1"/>
</dbReference>
<dbReference type="AlphaFoldDB" id="A0ABD3PZ11"/>
<organism evidence="3 4">
    <name type="scientific">Cyclotella cryptica</name>
    <dbReference type="NCBI Taxonomy" id="29204"/>
    <lineage>
        <taxon>Eukaryota</taxon>
        <taxon>Sar</taxon>
        <taxon>Stramenopiles</taxon>
        <taxon>Ochrophyta</taxon>
        <taxon>Bacillariophyta</taxon>
        <taxon>Coscinodiscophyceae</taxon>
        <taxon>Thalassiosirophycidae</taxon>
        <taxon>Stephanodiscales</taxon>
        <taxon>Stephanodiscaceae</taxon>
        <taxon>Cyclotella</taxon>
    </lineage>
</organism>
<feature type="transmembrane region" description="Helical" evidence="2">
    <location>
        <begin position="116"/>
        <end position="135"/>
    </location>
</feature>
<dbReference type="Proteomes" id="UP001516023">
    <property type="component" value="Unassembled WGS sequence"/>
</dbReference>
<feature type="transmembrane region" description="Helical" evidence="2">
    <location>
        <begin position="388"/>
        <end position="405"/>
    </location>
</feature>
<evidence type="ECO:0000313" key="3">
    <source>
        <dbReference type="EMBL" id="KAL3793315.1"/>
    </source>
</evidence>
<evidence type="ECO:0000256" key="1">
    <source>
        <dbReference type="SAM" id="MobiDB-lite"/>
    </source>
</evidence>
<dbReference type="InterPro" id="IPR036890">
    <property type="entry name" value="HATPase_C_sf"/>
</dbReference>